<sequence>ADLFLRNNSNSNIKSYENKHKNDLKFPEKIQFADEVGHMELDEVASSKPPNIVDEDTANFISSCINGTVKRQKIDDNTTVQQPVKEQVLNATVPSIGEDFDDENEESEDD</sequence>
<organism evidence="2">
    <name type="scientific">Cuerna arida</name>
    <dbReference type="NCBI Taxonomy" id="1464854"/>
    <lineage>
        <taxon>Eukaryota</taxon>
        <taxon>Metazoa</taxon>
        <taxon>Ecdysozoa</taxon>
        <taxon>Arthropoda</taxon>
        <taxon>Hexapoda</taxon>
        <taxon>Insecta</taxon>
        <taxon>Pterygota</taxon>
        <taxon>Neoptera</taxon>
        <taxon>Paraneoptera</taxon>
        <taxon>Hemiptera</taxon>
        <taxon>Auchenorrhyncha</taxon>
        <taxon>Membracoidea</taxon>
        <taxon>Cicadellidae</taxon>
        <taxon>Cicadellinae</taxon>
        <taxon>Proconiini</taxon>
        <taxon>Cuerna</taxon>
    </lineage>
</organism>
<evidence type="ECO:0000313" key="2">
    <source>
        <dbReference type="EMBL" id="JAS53874.1"/>
    </source>
</evidence>
<feature type="compositionally biased region" description="Acidic residues" evidence="1">
    <location>
        <begin position="98"/>
        <end position="110"/>
    </location>
</feature>
<feature type="non-terminal residue" evidence="2">
    <location>
        <position position="1"/>
    </location>
</feature>
<gene>
    <name evidence="2" type="ORF">g.49747</name>
</gene>
<proteinExistence type="predicted"/>
<dbReference type="EMBL" id="GECZ01015895">
    <property type="protein sequence ID" value="JAS53874.1"/>
    <property type="molecule type" value="Transcribed_RNA"/>
</dbReference>
<name>A0A1B6FUM2_9HEMI</name>
<accession>A0A1B6FUM2</accession>
<feature type="region of interest" description="Disordered" evidence="1">
    <location>
        <begin position="83"/>
        <end position="110"/>
    </location>
</feature>
<feature type="compositionally biased region" description="Polar residues" evidence="1">
    <location>
        <begin position="83"/>
        <end position="93"/>
    </location>
</feature>
<feature type="non-terminal residue" evidence="2">
    <location>
        <position position="110"/>
    </location>
</feature>
<reference evidence="2" key="1">
    <citation type="submission" date="2015-11" db="EMBL/GenBank/DDBJ databases">
        <title>De novo transcriptome assembly of four potential Pierce s Disease insect vectors from Arizona vineyards.</title>
        <authorList>
            <person name="Tassone E.E."/>
        </authorList>
    </citation>
    <scope>NUCLEOTIDE SEQUENCE</scope>
</reference>
<protein>
    <submittedName>
        <fullName evidence="2">Uncharacterized protein</fullName>
    </submittedName>
</protein>
<dbReference type="AlphaFoldDB" id="A0A1B6FUM2"/>
<evidence type="ECO:0000256" key="1">
    <source>
        <dbReference type="SAM" id="MobiDB-lite"/>
    </source>
</evidence>